<dbReference type="Proteomes" id="UP000308600">
    <property type="component" value="Unassembled WGS sequence"/>
</dbReference>
<dbReference type="EMBL" id="ML208315">
    <property type="protein sequence ID" value="TFK70319.1"/>
    <property type="molecule type" value="Genomic_DNA"/>
</dbReference>
<accession>A0ACD3AYB2</accession>
<gene>
    <name evidence="1" type="ORF">BDN72DRAFT_839177</name>
</gene>
<reference evidence="1 2" key="1">
    <citation type="journal article" date="2019" name="Nat. Ecol. Evol.">
        <title>Megaphylogeny resolves global patterns of mushroom evolution.</title>
        <authorList>
            <person name="Varga T."/>
            <person name="Krizsan K."/>
            <person name="Foldi C."/>
            <person name="Dima B."/>
            <person name="Sanchez-Garcia M."/>
            <person name="Sanchez-Ramirez S."/>
            <person name="Szollosi G.J."/>
            <person name="Szarkandi J.G."/>
            <person name="Papp V."/>
            <person name="Albert L."/>
            <person name="Andreopoulos W."/>
            <person name="Angelini C."/>
            <person name="Antonin V."/>
            <person name="Barry K.W."/>
            <person name="Bougher N.L."/>
            <person name="Buchanan P."/>
            <person name="Buyck B."/>
            <person name="Bense V."/>
            <person name="Catcheside P."/>
            <person name="Chovatia M."/>
            <person name="Cooper J."/>
            <person name="Damon W."/>
            <person name="Desjardin D."/>
            <person name="Finy P."/>
            <person name="Geml J."/>
            <person name="Haridas S."/>
            <person name="Hughes K."/>
            <person name="Justo A."/>
            <person name="Karasinski D."/>
            <person name="Kautmanova I."/>
            <person name="Kiss B."/>
            <person name="Kocsube S."/>
            <person name="Kotiranta H."/>
            <person name="LaButti K.M."/>
            <person name="Lechner B.E."/>
            <person name="Liimatainen K."/>
            <person name="Lipzen A."/>
            <person name="Lukacs Z."/>
            <person name="Mihaltcheva S."/>
            <person name="Morgado L.N."/>
            <person name="Niskanen T."/>
            <person name="Noordeloos M.E."/>
            <person name="Ohm R.A."/>
            <person name="Ortiz-Santana B."/>
            <person name="Ovrebo C."/>
            <person name="Racz N."/>
            <person name="Riley R."/>
            <person name="Savchenko A."/>
            <person name="Shiryaev A."/>
            <person name="Soop K."/>
            <person name="Spirin V."/>
            <person name="Szebenyi C."/>
            <person name="Tomsovsky M."/>
            <person name="Tulloss R.E."/>
            <person name="Uehling J."/>
            <person name="Grigoriev I.V."/>
            <person name="Vagvolgyi C."/>
            <person name="Papp T."/>
            <person name="Martin F.M."/>
            <person name="Miettinen O."/>
            <person name="Hibbett D.S."/>
            <person name="Nagy L.G."/>
        </authorList>
    </citation>
    <scope>NUCLEOTIDE SEQUENCE [LARGE SCALE GENOMIC DNA]</scope>
    <source>
        <strain evidence="1 2">NL-1719</strain>
    </source>
</reference>
<proteinExistence type="predicted"/>
<sequence>MHNLLHLSLFITTTFHTVQAYTPLPRWGQATTLITNSLIIYGGKTDQFNSYSYTSAPNTDELLHLPLTSTFDLSSPPWELVGNSTPWQGLSWHSLTPYNTSQLLLFGGLPDANSPVVSVDNPDSAAVLDVSDLSNPVWSTKASSWASEPTRRIRHSACVSSSGSVYLIGGEKADDSQSGYSDHQVFTSSPPSFASLPTAGAPTEIYGHASVLLSDGRLLVMGGYSSSSDSLLPFSTIWSLDTSTSSVSWSQIAISGSSIPAPRRGFAATALSDGRVLIQGGSDADLLRNFDDGWVLDLSQSQWTQLPSLSQVGARRDHFAIPVGSQVLFGFGYANDAPASASLMLFDPSTNTFLTSFTPPTPTQTLPGPSQTGPSNHNGSSPPGSNNDGNDPSHLPDPNKSPSPAVAIGVALAVLALAVGGVVTYYVLKRRRSTEDRRFVSLRNIPDNFGDGEGSMHMAGEIPAAGHFGEKHPQATLLNSLGMSHLFSTTFGGRNVRVQPERRDMLADEDTREFGQWYGARRDASHSTTWSLKNILGGKVPSRLPSREPSISSNQGSFTWREKVDPFADSAVLLTDEEAGYIGTVSNQAHHRKYSSYASNRSRWSYNDPFVDPIDEQIQAVARLVEDTRDPSAHTPPPTLHVMTVSNSHAPHVLSPLVEQASSSSLGNQDAQGSQASHSQDHISPFESSSHATSHTSHDHLSPISPLAPRTTSLLGGSPPPSHFVQRSNSWWSRFTPSGFLDRKGSDASRRSVKALDIRDPNPPPLMLGAIDETISLENAAERPNHYPKSFSRRPYGIQNESTTSLKTSRTTDSEALEHMGGTMQVVQRVSSRHRHRTASTGTLSIETYAETNRGHSPEKSGESELISFSSPVEAKSPEDTVRPPPSAHVAGLKTAPRSPGGAVAARIQAYERRLTIDQEVLSPTNTRRLEERNVQYGLAPRPSLFVANPDRLSRDSS</sequence>
<evidence type="ECO:0000313" key="1">
    <source>
        <dbReference type="EMBL" id="TFK70319.1"/>
    </source>
</evidence>
<keyword evidence="2" id="KW-1185">Reference proteome</keyword>
<evidence type="ECO:0000313" key="2">
    <source>
        <dbReference type="Proteomes" id="UP000308600"/>
    </source>
</evidence>
<organism evidence="1 2">
    <name type="scientific">Pluteus cervinus</name>
    <dbReference type="NCBI Taxonomy" id="181527"/>
    <lineage>
        <taxon>Eukaryota</taxon>
        <taxon>Fungi</taxon>
        <taxon>Dikarya</taxon>
        <taxon>Basidiomycota</taxon>
        <taxon>Agaricomycotina</taxon>
        <taxon>Agaricomycetes</taxon>
        <taxon>Agaricomycetidae</taxon>
        <taxon>Agaricales</taxon>
        <taxon>Pluteineae</taxon>
        <taxon>Pluteaceae</taxon>
        <taxon>Pluteus</taxon>
    </lineage>
</organism>
<name>A0ACD3AYB2_9AGAR</name>
<protein>
    <submittedName>
        <fullName evidence="1">Galactose oxidase</fullName>
    </submittedName>
</protein>